<dbReference type="GO" id="GO:0005759">
    <property type="term" value="C:mitochondrial matrix"/>
    <property type="evidence" value="ECO:0007669"/>
    <property type="project" value="UniProtKB-SubCell"/>
</dbReference>
<feature type="coiled-coil region" evidence="13">
    <location>
        <begin position="37"/>
        <end position="71"/>
    </location>
</feature>
<dbReference type="OrthoDB" id="6111806at2759"/>
<keyword evidence="11" id="KW-0472">Membrane</keyword>
<evidence type="ECO:0000313" key="15">
    <source>
        <dbReference type="EMBL" id="CAC5361569.1"/>
    </source>
</evidence>
<keyword evidence="8 13" id="KW-0175">Coiled coil</keyword>
<evidence type="ECO:0000313" key="16">
    <source>
        <dbReference type="Proteomes" id="UP000507470"/>
    </source>
</evidence>
<feature type="domain" description="Mitochondria-eating protein C-terminal" evidence="14">
    <location>
        <begin position="116"/>
        <end position="320"/>
    </location>
</feature>
<dbReference type="EMBL" id="CACVKT020000627">
    <property type="protein sequence ID" value="CAC5361569.1"/>
    <property type="molecule type" value="Genomic_DNA"/>
</dbReference>
<evidence type="ECO:0000256" key="9">
    <source>
        <dbReference type="ARBA" id="ARBA00023121"/>
    </source>
</evidence>
<evidence type="ECO:0000256" key="12">
    <source>
        <dbReference type="ARBA" id="ARBA00032687"/>
    </source>
</evidence>
<evidence type="ECO:0000256" key="8">
    <source>
        <dbReference type="ARBA" id="ARBA00023054"/>
    </source>
</evidence>
<dbReference type="InterPro" id="IPR026169">
    <property type="entry name" value="MIEAP"/>
</dbReference>
<dbReference type="GO" id="GO:0008289">
    <property type="term" value="F:lipid binding"/>
    <property type="evidence" value="ECO:0007669"/>
    <property type="project" value="UniProtKB-KW"/>
</dbReference>
<organism evidence="15 16">
    <name type="scientific">Mytilus coruscus</name>
    <name type="common">Sea mussel</name>
    <dbReference type="NCBI Taxonomy" id="42192"/>
    <lineage>
        <taxon>Eukaryota</taxon>
        <taxon>Metazoa</taxon>
        <taxon>Spiralia</taxon>
        <taxon>Lophotrochozoa</taxon>
        <taxon>Mollusca</taxon>
        <taxon>Bivalvia</taxon>
        <taxon>Autobranchia</taxon>
        <taxon>Pteriomorphia</taxon>
        <taxon>Mytilida</taxon>
        <taxon>Mytiloidea</taxon>
        <taxon>Mytilidae</taxon>
        <taxon>Mytilinae</taxon>
        <taxon>Mytilus</taxon>
    </lineage>
</organism>
<accession>A0A6J8A5L0</accession>
<evidence type="ECO:0000256" key="1">
    <source>
        <dbReference type="ARBA" id="ARBA00004294"/>
    </source>
</evidence>
<comment type="subcellular location">
    <subcellularLocation>
        <location evidence="3">Cytoplasm</location>
    </subcellularLocation>
    <subcellularLocation>
        <location evidence="2">Mitochondrion matrix</location>
    </subcellularLocation>
    <subcellularLocation>
        <location evidence="1">Mitochondrion outer membrane</location>
    </subcellularLocation>
</comment>
<evidence type="ECO:0000259" key="14">
    <source>
        <dbReference type="Pfam" id="PF16026"/>
    </source>
</evidence>
<protein>
    <recommendedName>
        <fullName evidence="5">Mitochondria-eating protein</fullName>
    </recommendedName>
    <alternativeName>
        <fullName evidence="12">Spermatogenesis-associated protein 18</fullName>
    </alternativeName>
</protein>
<dbReference type="Pfam" id="PF16026">
    <property type="entry name" value="MIEAP"/>
    <property type="match status" value="1"/>
</dbReference>
<name>A0A6J8A5L0_MYTCO</name>
<evidence type="ECO:0000256" key="3">
    <source>
        <dbReference type="ARBA" id="ARBA00004496"/>
    </source>
</evidence>
<keyword evidence="9" id="KW-0446">Lipid-binding</keyword>
<keyword evidence="6" id="KW-0963">Cytoplasm</keyword>
<comment type="similarity">
    <text evidence="4">Belongs to the MIEAP family.</text>
</comment>
<dbReference type="GO" id="GO:0035694">
    <property type="term" value="P:mitochondrial protein catabolic process"/>
    <property type="evidence" value="ECO:0007669"/>
    <property type="project" value="InterPro"/>
</dbReference>
<evidence type="ECO:0000256" key="6">
    <source>
        <dbReference type="ARBA" id="ARBA00022490"/>
    </source>
</evidence>
<evidence type="ECO:0000256" key="13">
    <source>
        <dbReference type="SAM" id="Coils"/>
    </source>
</evidence>
<keyword evidence="16" id="KW-1185">Reference proteome</keyword>
<dbReference type="Proteomes" id="UP000507470">
    <property type="component" value="Unassembled WGS sequence"/>
</dbReference>
<dbReference type="AlphaFoldDB" id="A0A6J8A5L0"/>
<dbReference type="GO" id="GO:0005741">
    <property type="term" value="C:mitochondrial outer membrane"/>
    <property type="evidence" value="ECO:0007669"/>
    <property type="project" value="UniProtKB-SubCell"/>
</dbReference>
<evidence type="ECO:0000256" key="11">
    <source>
        <dbReference type="ARBA" id="ARBA00023136"/>
    </source>
</evidence>
<evidence type="ECO:0000256" key="10">
    <source>
        <dbReference type="ARBA" id="ARBA00023128"/>
    </source>
</evidence>
<dbReference type="InterPro" id="IPR031981">
    <property type="entry name" value="MIEAP_C"/>
</dbReference>
<evidence type="ECO:0000256" key="2">
    <source>
        <dbReference type="ARBA" id="ARBA00004305"/>
    </source>
</evidence>
<reference evidence="15 16" key="1">
    <citation type="submission" date="2020-06" db="EMBL/GenBank/DDBJ databases">
        <authorList>
            <person name="Li R."/>
            <person name="Bekaert M."/>
        </authorList>
    </citation>
    <scope>NUCLEOTIDE SEQUENCE [LARGE SCALE GENOMIC DNA]</scope>
    <source>
        <strain evidence="16">wild</strain>
    </source>
</reference>
<dbReference type="GO" id="GO:0035695">
    <property type="term" value="P:mitophagy by internal vacuole formation"/>
    <property type="evidence" value="ECO:0007669"/>
    <property type="project" value="TreeGrafter"/>
</dbReference>
<evidence type="ECO:0000256" key="4">
    <source>
        <dbReference type="ARBA" id="ARBA00008233"/>
    </source>
</evidence>
<dbReference type="PANTHER" id="PTHR21771:SF0">
    <property type="entry name" value="MITOCHONDRIA-EATING PROTEIN"/>
    <property type="match status" value="1"/>
</dbReference>
<proteinExistence type="inferred from homology"/>
<keyword evidence="10" id="KW-0496">Mitochondrion</keyword>
<evidence type="ECO:0000256" key="5">
    <source>
        <dbReference type="ARBA" id="ARBA00019863"/>
    </source>
</evidence>
<gene>
    <name evidence="15" type="ORF">MCOR_3661</name>
</gene>
<keyword evidence="7" id="KW-1000">Mitochondrion outer membrane</keyword>
<evidence type="ECO:0000256" key="7">
    <source>
        <dbReference type="ARBA" id="ARBA00022787"/>
    </source>
</evidence>
<dbReference type="PANTHER" id="PTHR21771">
    <property type="entry name" value="MITOCHONDRIA-EATING PROTEIN-RELATED"/>
    <property type="match status" value="1"/>
</dbReference>
<sequence length="323" mass="37381">MEYVKTSDTIISQLEEEIEVFKHASKQGLPGGHGKSLQSTNKENENLQHNVENAEYRIEELQASYDRLHKQHLIVKQNLDTSNRESEDLKTRLSQVAGAKLVAGNSCIADLGDKYRPTKIAEMFSELYDTEWTDAVDKLMSLKKDWSEDLAVRHLFIVLQVCYKTCSELAKRQLDSICKKLFLDIPSEQMTEQLDRHITEVKQIRDARKGLARDMSQFLIGEIFGYDQFKKECKKYKELDQELLFHIRNTEFTEKCVMICWLMVVQDPEMFIDDDMSPGERFNKDIYREYTQSGTKIAFSVWPALYLKKGGPLLSKGVVQVAN</sequence>